<evidence type="ECO:0000313" key="4">
    <source>
        <dbReference type="Proteomes" id="UP000050430"/>
    </source>
</evidence>
<gene>
    <name evidence="3" type="ORF">ADM99_00255</name>
</gene>
<comment type="caution">
    <text evidence="3">The sequence shown here is derived from an EMBL/GenBank/DDBJ whole genome shotgun (WGS) entry which is preliminary data.</text>
</comment>
<dbReference type="AlphaFoldDB" id="A0A0P6X551"/>
<name>A0A0P6X551_9CHLR</name>
<dbReference type="RefSeq" id="WP_062531837.1">
    <property type="nucleotide sequence ID" value="NZ_BBYA01000003.1"/>
</dbReference>
<dbReference type="InterPro" id="IPR003491">
    <property type="entry name" value="REP-like_C"/>
</dbReference>
<dbReference type="EMBL" id="LGCK01000001">
    <property type="protein sequence ID" value="KPL75094.1"/>
    <property type="molecule type" value="Genomic_DNA"/>
</dbReference>
<feature type="domain" description="Replication initiation protein-like C-terminal" evidence="2">
    <location>
        <begin position="104"/>
        <end position="272"/>
    </location>
</feature>
<reference evidence="3 4" key="1">
    <citation type="submission" date="2015-07" db="EMBL/GenBank/DDBJ databases">
        <title>Genome sequence of Leptolinea tardivitalis DSM 16556.</title>
        <authorList>
            <person name="Hemp J."/>
            <person name="Ward L.M."/>
            <person name="Pace L.A."/>
            <person name="Fischer W.W."/>
        </authorList>
    </citation>
    <scope>NUCLEOTIDE SEQUENCE [LARGE SCALE GENOMIC DNA]</scope>
    <source>
        <strain evidence="3 4">YMTK-2</strain>
    </source>
</reference>
<dbReference type="Pfam" id="PF02486">
    <property type="entry name" value="Rep_trans"/>
    <property type="match status" value="1"/>
</dbReference>
<dbReference type="Proteomes" id="UP000050430">
    <property type="component" value="Unassembled WGS sequence"/>
</dbReference>
<evidence type="ECO:0000256" key="1">
    <source>
        <dbReference type="SAM" id="MobiDB-lite"/>
    </source>
</evidence>
<keyword evidence="4" id="KW-1185">Reference proteome</keyword>
<dbReference type="STRING" id="229920.ADM99_00255"/>
<feature type="region of interest" description="Disordered" evidence="1">
    <location>
        <begin position="298"/>
        <end position="322"/>
    </location>
</feature>
<sequence>MTDITSRIHWLSFTVHAPTDSAFILYDLVFKDLFGPLQCLEHGGRSFRLIHKNAMEFKIYTDPVTNQGIYFHYEIPGSACDCIDWERFYALYDLLESNYKDKYSFTRLDYAFDHVPFEPHQVKEAILNNDLRSLAKRETLQIHESPLEKREGEGVGTSTVSLGSRTSERMIRVYDKRGFTRLEIEMKDKRADLVARQLLALPEERLWFSVAQAHLLDYVDFKTEWWQAFIVANKRAGATISNPTEFSMRKLITWIDKQVSPALSVAIDILPEEVMKSIVNRGRRRRGDRYSLLLADSQPTTTFDGEGTREGRGPRQSVGGGL</sequence>
<proteinExistence type="predicted"/>
<protein>
    <recommendedName>
        <fullName evidence="2">Replication initiation protein-like C-terminal domain-containing protein</fullName>
    </recommendedName>
</protein>
<evidence type="ECO:0000313" key="3">
    <source>
        <dbReference type="EMBL" id="KPL75094.1"/>
    </source>
</evidence>
<evidence type="ECO:0000259" key="2">
    <source>
        <dbReference type="Pfam" id="PF02486"/>
    </source>
</evidence>
<organism evidence="3 4">
    <name type="scientific">Leptolinea tardivitalis</name>
    <dbReference type="NCBI Taxonomy" id="229920"/>
    <lineage>
        <taxon>Bacteria</taxon>
        <taxon>Bacillati</taxon>
        <taxon>Chloroflexota</taxon>
        <taxon>Anaerolineae</taxon>
        <taxon>Anaerolineales</taxon>
        <taxon>Anaerolineaceae</taxon>
        <taxon>Leptolinea</taxon>
    </lineage>
</organism>
<accession>A0A0P6X551</accession>